<evidence type="ECO:0000313" key="5">
    <source>
        <dbReference type="Proteomes" id="UP001207742"/>
    </source>
</evidence>
<dbReference type="SUPFAM" id="SSF55729">
    <property type="entry name" value="Acyl-CoA N-acyltransferases (Nat)"/>
    <property type="match status" value="1"/>
</dbReference>
<evidence type="ECO:0000259" key="3">
    <source>
        <dbReference type="PROSITE" id="PS51186"/>
    </source>
</evidence>
<dbReference type="InterPro" id="IPR016181">
    <property type="entry name" value="Acyl_CoA_acyltransferase"/>
</dbReference>
<keyword evidence="1" id="KW-0808">Transferase</keyword>
<dbReference type="EMBL" id="JAPDNS010000001">
    <property type="protein sequence ID" value="MCW3484552.1"/>
    <property type="molecule type" value="Genomic_DNA"/>
</dbReference>
<keyword evidence="5" id="KW-1185">Reference proteome</keyword>
<dbReference type="PANTHER" id="PTHR43800">
    <property type="entry name" value="PEPTIDYL-LYSINE N-ACETYLTRANSFERASE YJAB"/>
    <property type="match status" value="1"/>
</dbReference>
<dbReference type="RefSeq" id="WP_264730260.1">
    <property type="nucleotide sequence ID" value="NZ_JAPDNR010000001.1"/>
</dbReference>
<evidence type="ECO:0000256" key="2">
    <source>
        <dbReference type="ARBA" id="ARBA00023315"/>
    </source>
</evidence>
<name>A0ABT3IKQ9_9BACT</name>
<comment type="caution">
    <text evidence="4">The sequence shown here is derived from an EMBL/GenBank/DDBJ whole genome shotgun (WGS) entry which is preliminary data.</text>
</comment>
<dbReference type="InterPro" id="IPR000182">
    <property type="entry name" value="GNAT_dom"/>
</dbReference>
<dbReference type="NCBIfam" id="NF007807">
    <property type="entry name" value="PRK10514.1"/>
    <property type="match status" value="1"/>
</dbReference>
<feature type="domain" description="N-acetyltransferase" evidence="3">
    <location>
        <begin position="1"/>
        <end position="137"/>
    </location>
</feature>
<proteinExistence type="predicted"/>
<organism evidence="4 5">
    <name type="scientific">Chitinophaga nivalis</name>
    <dbReference type="NCBI Taxonomy" id="2991709"/>
    <lineage>
        <taxon>Bacteria</taxon>
        <taxon>Pseudomonadati</taxon>
        <taxon>Bacteroidota</taxon>
        <taxon>Chitinophagia</taxon>
        <taxon>Chitinophagales</taxon>
        <taxon>Chitinophagaceae</taxon>
        <taxon>Chitinophaga</taxon>
    </lineage>
</organism>
<sequence>MNICQVNKADYPQLLQVWEASVRATHDFLTETDIQYFKPLILNTYFDAVSLCCTKDETGQITGFMGTADNKVEMLFIHPDTRGKGVGKALLRHGITQLHITEVDVNEQNEQAVGFYRHMGFQVVHRSPVDGMGKPFPILSMVLQPA</sequence>
<gene>
    <name evidence="4" type="ORF">OL497_11645</name>
</gene>
<evidence type="ECO:0000313" key="4">
    <source>
        <dbReference type="EMBL" id="MCW3484552.1"/>
    </source>
</evidence>
<accession>A0ABT3IKQ9</accession>
<dbReference type="PANTHER" id="PTHR43800:SF1">
    <property type="entry name" value="PEPTIDYL-LYSINE N-ACETYLTRANSFERASE YJAB"/>
    <property type="match status" value="1"/>
</dbReference>
<dbReference type="Gene3D" id="3.40.630.30">
    <property type="match status" value="1"/>
</dbReference>
<reference evidence="4 5" key="1">
    <citation type="submission" date="2022-10" db="EMBL/GenBank/DDBJ databases">
        <title>Chitinophaga nivalis PC15 sp. nov., isolated from Pyeongchang county, South Korea.</title>
        <authorList>
            <person name="Trinh H.N."/>
        </authorList>
    </citation>
    <scope>NUCLEOTIDE SEQUENCE [LARGE SCALE GENOMIC DNA]</scope>
    <source>
        <strain evidence="4 5">PC14</strain>
    </source>
</reference>
<dbReference type="Proteomes" id="UP001207742">
    <property type="component" value="Unassembled WGS sequence"/>
</dbReference>
<evidence type="ECO:0000256" key="1">
    <source>
        <dbReference type="ARBA" id="ARBA00022679"/>
    </source>
</evidence>
<protein>
    <submittedName>
        <fullName evidence="4">Acetyltransferase</fullName>
    </submittedName>
</protein>
<dbReference type="Pfam" id="PF13673">
    <property type="entry name" value="Acetyltransf_10"/>
    <property type="match status" value="1"/>
</dbReference>
<dbReference type="CDD" id="cd04301">
    <property type="entry name" value="NAT_SF"/>
    <property type="match status" value="1"/>
</dbReference>
<dbReference type="PROSITE" id="PS51186">
    <property type="entry name" value="GNAT"/>
    <property type="match status" value="1"/>
</dbReference>
<keyword evidence="2" id="KW-0012">Acyltransferase</keyword>